<name>A0A1H1M0S6_9MICO</name>
<dbReference type="PROSITE" id="PS51257">
    <property type="entry name" value="PROKAR_LIPOPROTEIN"/>
    <property type="match status" value="1"/>
</dbReference>
<feature type="chain" id="PRO_5009254007" description="Lipoprotein" evidence="1">
    <location>
        <begin position="24"/>
        <end position="159"/>
    </location>
</feature>
<reference evidence="3" key="1">
    <citation type="submission" date="2016-10" db="EMBL/GenBank/DDBJ databases">
        <authorList>
            <person name="Varghese N."/>
            <person name="Submissions S."/>
        </authorList>
    </citation>
    <scope>NUCLEOTIDE SEQUENCE [LARGE SCALE GENOMIC DNA]</scope>
    <source>
        <strain evidence="3">DSM 22965</strain>
    </source>
</reference>
<dbReference type="RefSeq" id="WP_157674156.1">
    <property type="nucleotide sequence ID" value="NZ_LT629734.1"/>
</dbReference>
<dbReference type="STRING" id="684552.SAMN04489719_0822"/>
<evidence type="ECO:0000313" key="3">
    <source>
        <dbReference type="Proteomes" id="UP000199649"/>
    </source>
</evidence>
<accession>A0A1H1M0S6</accession>
<proteinExistence type="predicted"/>
<feature type="signal peptide" evidence="1">
    <location>
        <begin position="1"/>
        <end position="23"/>
    </location>
</feature>
<organism evidence="2 3">
    <name type="scientific">Agrococcus carbonis</name>
    <dbReference type="NCBI Taxonomy" id="684552"/>
    <lineage>
        <taxon>Bacteria</taxon>
        <taxon>Bacillati</taxon>
        <taxon>Actinomycetota</taxon>
        <taxon>Actinomycetes</taxon>
        <taxon>Micrococcales</taxon>
        <taxon>Microbacteriaceae</taxon>
        <taxon>Agrococcus</taxon>
    </lineage>
</organism>
<protein>
    <recommendedName>
        <fullName evidence="4">Lipoprotein</fullName>
    </recommendedName>
</protein>
<evidence type="ECO:0000313" key="2">
    <source>
        <dbReference type="EMBL" id="SDR80403.1"/>
    </source>
</evidence>
<dbReference type="EMBL" id="LT629734">
    <property type="protein sequence ID" value="SDR80403.1"/>
    <property type="molecule type" value="Genomic_DNA"/>
</dbReference>
<evidence type="ECO:0000256" key="1">
    <source>
        <dbReference type="SAM" id="SignalP"/>
    </source>
</evidence>
<evidence type="ECO:0008006" key="4">
    <source>
        <dbReference type="Google" id="ProtNLM"/>
    </source>
</evidence>
<sequence length="159" mass="16307">MRAGSVMTAAVAAILVLAGCASAEEPTGPQGPNGYTASASFDDGSVLWWDRSPESGMTDLVLTDDAGRILASCLSAKPLYCVAGPEDQTGVLVIAPAGAERAVMQWFGEEVELERGELGSDAGEDALPVFAGVMPEVGDPDQGYHLDVLDGAGETVFSS</sequence>
<keyword evidence="3" id="KW-1185">Reference proteome</keyword>
<keyword evidence="1" id="KW-0732">Signal</keyword>
<gene>
    <name evidence="2" type="ORF">SAMN04489719_0822</name>
</gene>
<dbReference type="Proteomes" id="UP000199649">
    <property type="component" value="Chromosome I"/>
</dbReference>
<dbReference type="AlphaFoldDB" id="A0A1H1M0S6"/>
<dbReference type="OrthoDB" id="5124890at2"/>